<dbReference type="InterPro" id="IPR009078">
    <property type="entry name" value="Ferritin-like_SF"/>
</dbReference>
<dbReference type="CDD" id="cd00657">
    <property type="entry name" value="Ferritin_like"/>
    <property type="match status" value="1"/>
</dbReference>
<comment type="caution">
    <text evidence="1">The sequence shown here is derived from an EMBL/GenBank/DDBJ whole genome shotgun (WGS) entry which is preliminary data.</text>
</comment>
<dbReference type="Gene3D" id="1.20.1260.10">
    <property type="match status" value="1"/>
</dbReference>
<gene>
    <name evidence="1" type="ORF">B7H17_17540</name>
</gene>
<dbReference type="AlphaFoldDB" id="A0A1X0ZT05"/>
<dbReference type="Proteomes" id="UP000193675">
    <property type="component" value="Unassembled WGS sequence"/>
</dbReference>
<dbReference type="EMBL" id="NBWC01000025">
    <property type="protein sequence ID" value="ORL62808.1"/>
    <property type="molecule type" value="Genomic_DNA"/>
</dbReference>
<evidence type="ECO:0000313" key="1">
    <source>
        <dbReference type="EMBL" id="ORL62808.1"/>
    </source>
</evidence>
<name>A0A1X0ZT05_PSEPU</name>
<dbReference type="Pfam" id="PF05974">
    <property type="entry name" value="DUF892"/>
    <property type="match status" value="1"/>
</dbReference>
<protein>
    <submittedName>
        <fullName evidence="1">Uncharacterized protein</fullName>
    </submittedName>
</protein>
<evidence type="ECO:0000313" key="2">
    <source>
        <dbReference type="Proteomes" id="UP000193675"/>
    </source>
</evidence>
<organism evidence="1 2">
    <name type="scientific">Pseudomonas putida</name>
    <name type="common">Arthrobacter siderocapsulatus</name>
    <dbReference type="NCBI Taxonomy" id="303"/>
    <lineage>
        <taxon>Bacteria</taxon>
        <taxon>Pseudomonadati</taxon>
        <taxon>Pseudomonadota</taxon>
        <taxon>Gammaproteobacteria</taxon>
        <taxon>Pseudomonadales</taxon>
        <taxon>Pseudomonadaceae</taxon>
        <taxon>Pseudomonas</taxon>
    </lineage>
</organism>
<sequence>MTTPTDNLLDWLRDAHAMEQQAESMLKAQAERLEHYPTLKARIVKHIEETQGQQRLLVECIERLGGSTSTLKDLAGKLMAFGQAVGGMAMTDEVVKGAMAGYVFENLEIASYTVLIEAAERVGDTATAQACRSIIQEEIAMAEWLKEHLPEVTRAFLERSADPDAEAKR</sequence>
<dbReference type="SUPFAM" id="SSF47240">
    <property type="entry name" value="Ferritin-like"/>
    <property type="match status" value="1"/>
</dbReference>
<dbReference type="InterPro" id="IPR012347">
    <property type="entry name" value="Ferritin-like"/>
</dbReference>
<dbReference type="RefSeq" id="WP_084857978.1">
    <property type="nucleotide sequence ID" value="NZ_NBWC01000025.1"/>
</dbReference>
<dbReference type="OrthoDB" id="7273732at2"/>
<reference evidence="1 2" key="1">
    <citation type="submission" date="2017-04" db="EMBL/GenBank/DDBJ databases">
        <title>Presence of VIM-2 positive Pseudomonas species in chickens and their surrounding environment.</title>
        <authorList>
            <person name="Zhang R."/>
        </authorList>
    </citation>
    <scope>NUCLEOTIDE SEQUENCE [LARGE SCALE GENOMIC DNA]</scope>
    <source>
        <strain evidence="1 2">DZ-C18</strain>
    </source>
</reference>
<proteinExistence type="predicted"/>
<accession>A0A1X0ZT05</accession>
<dbReference type="InterPro" id="IPR010287">
    <property type="entry name" value="DUF892_YciF-like"/>
</dbReference>